<organism evidence="1 2">
    <name type="scientific">Sphingomonas vulcanisoli</name>
    <dbReference type="NCBI Taxonomy" id="1658060"/>
    <lineage>
        <taxon>Bacteria</taxon>
        <taxon>Pseudomonadati</taxon>
        <taxon>Pseudomonadota</taxon>
        <taxon>Alphaproteobacteria</taxon>
        <taxon>Sphingomonadales</taxon>
        <taxon>Sphingomonadaceae</taxon>
        <taxon>Sphingomonas</taxon>
    </lineage>
</organism>
<dbReference type="RefSeq" id="WP_167074725.1">
    <property type="nucleotide sequence ID" value="NZ_JAAOZC010000009.1"/>
</dbReference>
<protein>
    <recommendedName>
        <fullName evidence="3">DUF4863 family protein</fullName>
    </recommendedName>
</protein>
<dbReference type="InterPro" id="IPR032345">
    <property type="entry name" value="PnbB"/>
</dbReference>
<name>A0ABX0TUR4_9SPHN</name>
<comment type="caution">
    <text evidence="1">The sequence shown here is derived from an EMBL/GenBank/DDBJ whole genome shotgun (WGS) entry which is preliminary data.</text>
</comment>
<sequence>MAEVPSRFVDLIATITGKIDGQPVEPALTATLNAEFPADGPVFTELEALCHQGTHDGWLCAREHGGIKFGRPVKPAPETHGFSVDVVEMTDIEGPHHAHPNGEIDMVMPIDADAAFDGTPRGWKVYGPGSAHHPTVRGGKALILYLLPQGAIEFTRA</sequence>
<evidence type="ECO:0008006" key="3">
    <source>
        <dbReference type="Google" id="ProtNLM"/>
    </source>
</evidence>
<accession>A0ABX0TUR4</accession>
<proteinExistence type="predicted"/>
<gene>
    <name evidence="1" type="ORF">FHS31_002903</name>
</gene>
<dbReference type="Proteomes" id="UP000727456">
    <property type="component" value="Unassembled WGS sequence"/>
</dbReference>
<dbReference type="EMBL" id="JAAOZC010000009">
    <property type="protein sequence ID" value="NIJ09271.1"/>
    <property type="molecule type" value="Genomic_DNA"/>
</dbReference>
<dbReference type="Pfam" id="PF16155">
    <property type="entry name" value="PnbB"/>
    <property type="match status" value="1"/>
</dbReference>
<keyword evidence="2" id="KW-1185">Reference proteome</keyword>
<reference evidence="1 2" key="1">
    <citation type="submission" date="2020-03" db="EMBL/GenBank/DDBJ databases">
        <title>Genomic Encyclopedia of Type Strains, Phase III (KMG-III): the genomes of soil and plant-associated and newly described type strains.</title>
        <authorList>
            <person name="Whitman W."/>
        </authorList>
    </citation>
    <scope>NUCLEOTIDE SEQUENCE [LARGE SCALE GENOMIC DNA]</scope>
    <source>
        <strain evidence="1 2">CECT 8804</strain>
    </source>
</reference>
<evidence type="ECO:0000313" key="2">
    <source>
        <dbReference type="Proteomes" id="UP000727456"/>
    </source>
</evidence>
<evidence type="ECO:0000313" key="1">
    <source>
        <dbReference type="EMBL" id="NIJ09271.1"/>
    </source>
</evidence>